<name>A0ABD3PCF9_9STRA</name>
<reference evidence="2 3" key="1">
    <citation type="submission" date="2024-10" db="EMBL/GenBank/DDBJ databases">
        <title>Updated reference genomes for cyclostephanoid diatoms.</title>
        <authorList>
            <person name="Roberts W.R."/>
            <person name="Alverson A.J."/>
        </authorList>
    </citation>
    <scope>NUCLEOTIDE SEQUENCE [LARGE SCALE GENOMIC DNA]</scope>
    <source>
        <strain evidence="2 3">AJA010-31</strain>
    </source>
</reference>
<proteinExistence type="predicted"/>
<feature type="region of interest" description="Disordered" evidence="1">
    <location>
        <begin position="28"/>
        <end position="65"/>
    </location>
</feature>
<feature type="compositionally biased region" description="Low complexity" evidence="1">
    <location>
        <begin position="43"/>
        <end position="54"/>
    </location>
</feature>
<evidence type="ECO:0000313" key="3">
    <source>
        <dbReference type="Proteomes" id="UP001530400"/>
    </source>
</evidence>
<protein>
    <submittedName>
        <fullName evidence="2">Uncharacterized protein</fullName>
    </submittedName>
</protein>
<sequence length="199" mass="21904">MAGDEDAEEELDSEDEIERLLREEYGQDDLKSVCSVEEDEDTATANRAEATAAAGGSSPCAPLPEATSEVDFDVTNPPLTPVVPPSDHPILNLPIQMNWNDVLCGSGRIWSQEGNRRHGALIRDFQLTSIAKISRGWLDLSSFHKRGGRFLIKRYRNDGRLNEIGDTKAEAKTSLALYRANARWAESTAVPPAPFVIPQ</sequence>
<gene>
    <name evidence="2" type="ORF">ACHAWO_009728</name>
</gene>
<organism evidence="2 3">
    <name type="scientific">Cyclotella atomus</name>
    <dbReference type="NCBI Taxonomy" id="382360"/>
    <lineage>
        <taxon>Eukaryota</taxon>
        <taxon>Sar</taxon>
        <taxon>Stramenopiles</taxon>
        <taxon>Ochrophyta</taxon>
        <taxon>Bacillariophyta</taxon>
        <taxon>Coscinodiscophyceae</taxon>
        <taxon>Thalassiosirophycidae</taxon>
        <taxon>Stephanodiscales</taxon>
        <taxon>Stephanodiscaceae</taxon>
        <taxon>Cyclotella</taxon>
    </lineage>
</organism>
<comment type="caution">
    <text evidence="2">The sequence shown here is derived from an EMBL/GenBank/DDBJ whole genome shotgun (WGS) entry which is preliminary data.</text>
</comment>
<evidence type="ECO:0000256" key="1">
    <source>
        <dbReference type="SAM" id="MobiDB-lite"/>
    </source>
</evidence>
<dbReference type="AlphaFoldDB" id="A0ABD3PCF9"/>
<dbReference type="EMBL" id="JALLPJ020000678">
    <property type="protein sequence ID" value="KAL3785769.1"/>
    <property type="molecule type" value="Genomic_DNA"/>
</dbReference>
<evidence type="ECO:0000313" key="2">
    <source>
        <dbReference type="EMBL" id="KAL3785769.1"/>
    </source>
</evidence>
<accession>A0ABD3PCF9</accession>
<dbReference type="Proteomes" id="UP001530400">
    <property type="component" value="Unassembled WGS sequence"/>
</dbReference>
<keyword evidence="3" id="KW-1185">Reference proteome</keyword>